<gene>
    <name evidence="3" type="ORF">FGKAn22_20040</name>
</gene>
<dbReference type="Proteomes" id="UP001319121">
    <property type="component" value="Chromosome"/>
</dbReference>
<keyword evidence="2" id="KW-0472">Membrane</keyword>
<dbReference type="InterPro" id="IPR046703">
    <property type="entry name" value="DUF6776"/>
</dbReference>
<feature type="coiled-coil region" evidence="1">
    <location>
        <begin position="57"/>
        <end position="105"/>
    </location>
</feature>
<evidence type="ECO:0000313" key="4">
    <source>
        <dbReference type="Proteomes" id="UP001319121"/>
    </source>
</evidence>
<keyword evidence="1" id="KW-0175">Coiled coil</keyword>
<evidence type="ECO:0000313" key="3">
    <source>
        <dbReference type="EMBL" id="BBJ00312.1"/>
    </source>
</evidence>
<accession>A0AAN1W102</accession>
<feature type="transmembrane region" description="Helical" evidence="2">
    <location>
        <begin position="25"/>
        <end position="46"/>
    </location>
</feature>
<evidence type="ECO:0000256" key="2">
    <source>
        <dbReference type="SAM" id="Phobius"/>
    </source>
</evidence>
<keyword evidence="4" id="KW-1185">Reference proteome</keyword>
<proteinExistence type="predicted"/>
<dbReference type="KEGG" id="fku:FGKAn22_20040"/>
<protein>
    <submittedName>
        <fullName evidence="3">Uncharacterized protein</fullName>
    </submittedName>
</protein>
<dbReference type="Pfam" id="PF20567">
    <property type="entry name" value="DUF6776"/>
    <property type="match status" value="1"/>
</dbReference>
<organism evidence="3 4">
    <name type="scientific">Ferrigenium kumadai</name>
    <dbReference type="NCBI Taxonomy" id="1682490"/>
    <lineage>
        <taxon>Bacteria</taxon>
        <taxon>Pseudomonadati</taxon>
        <taxon>Pseudomonadota</taxon>
        <taxon>Betaproteobacteria</taxon>
        <taxon>Nitrosomonadales</taxon>
        <taxon>Gallionellaceae</taxon>
        <taxon>Ferrigenium</taxon>
    </lineage>
</organism>
<name>A0AAN1W102_9PROT</name>
<evidence type="ECO:0000256" key="1">
    <source>
        <dbReference type="SAM" id="Coils"/>
    </source>
</evidence>
<dbReference type="EMBL" id="AP019536">
    <property type="protein sequence ID" value="BBJ00312.1"/>
    <property type="molecule type" value="Genomic_DNA"/>
</dbReference>
<keyword evidence="2" id="KW-1133">Transmembrane helix</keyword>
<dbReference type="AlphaFoldDB" id="A0AAN1W102"/>
<sequence length="245" mass="28228">MWRRVKRRFGISAPRLAVRPHIPWYLRWSMTVPFLVASLGLAWWAYGSGLELAGFHRSEAQQELAQLREQVTSLSTENTQLHDQVAQYERQIQIEQASNQEVSRQLKVQADENVGLQEDLAFFQNLTATHGKEGELGVHRLRLEHDQMPGEYHLRMLLVRGGQRAKEFVGSYQLVATVLENGQRTTRMFPQEASGNAQFQLGFKYYQRIEQSIQLPPDAQLESVQVRIFEQGAREPKVRQSVNLS</sequence>
<reference evidence="3 4" key="1">
    <citation type="submission" date="2019-03" db="EMBL/GenBank/DDBJ databases">
        <title>Complete genome sequence of Ferrigenium kumadai strain An22, a microaerophilic iron-oxidizing bacterium isolated from a paddy field soil.</title>
        <authorList>
            <person name="Watanabe T."/>
            <person name="Asakawa S."/>
        </authorList>
    </citation>
    <scope>NUCLEOTIDE SEQUENCE [LARGE SCALE GENOMIC DNA]</scope>
    <source>
        <strain evidence="3 4">An22</strain>
    </source>
</reference>
<keyword evidence="2" id="KW-0812">Transmembrane</keyword>